<organism evidence="7 8">
    <name type="scientific">Prymnesium parvum</name>
    <name type="common">Toxic golden alga</name>
    <dbReference type="NCBI Taxonomy" id="97485"/>
    <lineage>
        <taxon>Eukaryota</taxon>
        <taxon>Haptista</taxon>
        <taxon>Haptophyta</taxon>
        <taxon>Prymnesiophyceae</taxon>
        <taxon>Prymnesiales</taxon>
        <taxon>Prymnesiaceae</taxon>
        <taxon>Prymnesium</taxon>
    </lineage>
</organism>
<evidence type="ECO:0000259" key="6">
    <source>
        <dbReference type="PROSITE" id="PS50059"/>
    </source>
</evidence>
<dbReference type="PROSITE" id="PS50059">
    <property type="entry name" value="FKBP_PPIASE"/>
    <property type="match status" value="1"/>
</dbReference>
<evidence type="ECO:0000313" key="8">
    <source>
        <dbReference type="Proteomes" id="UP001515480"/>
    </source>
</evidence>
<dbReference type="Pfam" id="PF00254">
    <property type="entry name" value="FKBP_C"/>
    <property type="match status" value="1"/>
</dbReference>
<dbReference type="PANTHER" id="PTHR45779:SF7">
    <property type="entry name" value="PEPTIDYLPROLYL ISOMERASE"/>
    <property type="match status" value="1"/>
</dbReference>
<accession>A0AB34JH55</accession>
<dbReference type="Proteomes" id="UP001515480">
    <property type="component" value="Unassembled WGS sequence"/>
</dbReference>
<keyword evidence="3 5" id="KW-0697">Rotamase</keyword>
<evidence type="ECO:0000256" key="3">
    <source>
        <dbReference type="ARBA" id="ARBA00023110"/>
    </source>
</evidence>
<dbReference type="GO" id="GO:0005783">
    <property type="term" value="C:endoplasmic reticulum"/>
    <property type="evidence" value="ECO:0007669"/>
    <property type="project" value="TreeGrafter"/>
</dbReference>
<sequence length="196" mass="21407">MSRPTLRLAPAAFQRLCRPPARAFRDTLTESMRKVLAPQITRQCMPSLQCARQLCSNASATTDLLTLPSGLKYRDVYTPDDSKVVAEANHHVTVHYTGRLDDGTIFDSSYARGTPITFQLGTRQVIKGWEQGIPGMLVGGKRQLVIPPHLAYGAAGAPPAIPPNALLHFDVELVSSTGSTGWFGRLTTLMKAFPFK</sequence>
<evidence type="ECO:0000256" key="1">
    <source>
        <dbReference type="ARBA" id="ARBA00000971"/>
    </source>
</evidence>
<protein>
    <recommendedName>
        <fullName evidence="2 5">peptidylprolyl isomerase</fullName>
        <ecNumber evidence="2 5">5.2.1.8</ecNumber>
    </recommendedName>
</protein>
<dbReference type="EMBL" id="JBGBPQ010000007">
    <property type="protein sequence ID" value="KAL1521340.1"/>
    <property type="molecule type" value="Genomic_DNA"/>
</dbReference>
<comment type="caution">
    <text evidence="7">The sequence shown here is derived from an EMBL/GenBank/DDBJ whole genome shotgun (WGS) entry which is preliminary data.</text>
</comment>
<dbReference type="InterPro" id="IPR046357">
    <property type="entry name" value="PPIase_dom_sf"/>
</dbReference>
<keyword evidence="8" id="KW-1185">Reference proteome</keyword>
<dbReference type="AlphaFoldDB" id="A0AB34JH55"/>
<evidence type="ECO:0000256" key="2">
    <source>
        <dbReference type="ARBA" id="ARBA00013194"/>
    </source>
</evidence>
<dbReference type="EC" id="5.2.1.8" evidence="2 5"/>
<dbReference type="InterPro" id="IPR001179">
    <property type="entry name" value="PPIase_FKBP_dom"/>
</dbReference>
<dbReference type="InterPro" id="IPR044609">
    <property type="entry name" value="FKBP2/11"/>
</dbReference>
<name>A0AB34JH55_PRYPA</name>
<evidence type="ECO:0000256" key="5">
    <source>
        <dbReference type="PROSITE-ProRule" id="PRU00277"/>
    </source>
</evidence>
<dbReference type="Gene3D" id="3.10.50.40">
    <property type="match status" value="1"/>
</dbReference>
<evidence type="ECO:0000256" key="4">
    <source>
        <dbReference type="ARBA" id="ARBA00023235"/>
    </source>
</evidence>
<dbReference type="SUPFAM" id="SSF54534">
    <property type="entry name" value="FKBP-like"/>
    <property type="match status" value="1"/>
</dbReference>
<dbReference type="FunFam" id="3.10.50.40:FF:000006">
    <property type="entry name" value="Peptidyl-prolyl cis-trans isomerase"/>
    <property type="match status" value="1"/>
</dbReference>
<dbReference type="GO" id="GO:0003755">
    <property type="term" value="F:peptidyl-prolyl cis-trans isomerase activity"/>
    <property type="evidence" value="ECO:0007669"/>
    <property type="project" value="UniProtKB-KW"/>
</dbReference>
<reference evidence="7 8" key="1">
    <citation type="journal article" date="2024" name="Science">
        <title>Giant polyketide synthase enzymes in the biosynthesis of giant marine polyether toxins.</title>
        <authorList>
            <person name="Fallon T.R."/>
            <person name="Shende V.V."/>
            <person name="Wierzbicki I.H."/>
            <person name="Pendleton A.L."/>
            <person name="Watervoot N.F."/>
            <person name="Auber R.P."/>
            <person name="Gonzalez D.J."/>
            <person name="Wisecaver J.H."/>
            <person name="Moore B.S."/>
        </authorList>
    </citation>
    <scope>NUCLEOTIDE SEQUENCE [LARGE SCALE GENOMIC DNA]</scope>
    <source>
        <strain evidence="7 8">12B1</strain>
    </source>
</reference>
<evidence type="ECO:0000313" key="7">
    <source>
        <dbReference type="EMBL" id="KAL1521340.1"/>
    </source>
</evidence>
<gene>
    <name evidence="7" type="ORF">AB1Y20_021007</name>
</gene>
<comment type="catalytic activity">
    <reaction evidence="1 5">
        <text>[protein]-peptidylproline (omega=180) = [protein]-peptidylproline (omega=0)</text>
        <dbReference type="Rhea" id="RHEA:16237"/>
        <dbReference type="Rhea" id="RHEA-COMP:10747"/>
        <dbReference type="Rhea" id="RHEA-COMP:10748"/>
        <dbReference type="ChEBI" id="CHEBI:83833"/>
        <dbReference type="ChEBI" id="CHEBI:83834"/>
        <dbReference type="EC" id="5.2.1.8"/>
    </reaction>
</comment>
<keyword evidence="4 5" id="KW-0413">Isomerase</keyword>
<feature type="domain" description="PPIase FKBP-type" evidence="6">
    <location>
        <begin position="89"/>
        <end position="177"/>
    </location>
</feature>
<proteinExistence type="predicted"/>
<dbReference type="PANTHER" id="PTHR45779">
    <property type="entry name" value="PEPTIDYLPROLYL ISOMERASE"/>
    <property type="match status" value="1"/>
</dbReference>